<feature type="region of interest" description="Disordered" evidence="1">
    <location>
        <begin position="153"/>
        <end position="178"/>
    </location>
</feature>
<evidence type="ECO:0000313" key="4">
    <source>
        <dbReference type="Proteomes" id="UP000827092"/>
    </source>
</evidence>
<dbReference type="PROSITE" id="PS51029">
    <property type="entry name" value="MADF"/>
    <property type="match status" value="1"/>
</dbReference>
<evidence type="ECO:0000256" key="1">
    <source>
        <dbReference type="SAM" id="MobiDB-lite"/>
    </source>
</evidence>
<accession>A0AAV6V6S2</accession>
<dbReference type="PANTHER" id="PTHR21505:SF8">
    <property type="entry name" value="DPT-YFP REPRESSOR BY OVEREXPRESSION, ISOFORM D-RELATED"/>
    <property type="match status" value="1"/>
</dbReference>
<protein>
    <recommendedName>
        <fullName evidence="2">MADF domain-containing protein</fullName>
    </recommendedName>
</protein>
<dbReference type="AlphaFoldDB" id="A0AAV6V6S2"/>
<sequence>MERRILQEFIEIYRSEPSLWKVRSRYYNNRTVKEAAYLKLVTKLREIDPQADTNAVKKKINALRTNYRKEVRKIEASQAISGESTYSPSLWYFDLFHFISEDQDEDAFELQEGETFESELEADMQYDSDDFDEEYHAPSPEVSNHNLQNTIRTFSNNCRPSSSKRKRNFYNGDEDEQPRALQWSDASMVKHEPLDPQDTFGRYVASKLREMDKSQQILSERLISEVLFRGQMGLLSNKTCLSDDDLAPDAIKIEE</sequence>
<comment type="caution">
    <text evidence="3">The sequence shown here is derived from an EMBL/GenBank/DDBJ whole genome shotgun (WGS) entry which is preliminary data.</text>
</comment>
<keyword evidence="4" id="KW-1185">Reference proteome</keyword>
<dbReference type="SMART" id="SM00595">
    <property type="entry name" value="MADF"/>
    <property type="match status" value="1"/>
</dbReference>
<dbReference type="EMBL" id="JAFNEN010000143">
    <property type="protein sequence ID" value="KAG8192202.1"/>
    <property type="molecule type" value="Genomic_DNA"/>
</dbReference>
<dbReference type="InterPro" id="IPR006578">
    <property type="entry name" value="MADF-dom"/>
</dbReference>
<reference evidence="3 4" key="1">
    <citation type="journal article" date="2022" name="Nat. Ecol. Evol.">
        <title>A masculinizing supergene underlies an exaggerated male reproductive morph in a spider.</title>
        <authorList>
            <person name="Hendrickx F."/>
            <person name="De Corte Z."/>
            <person name="Sonet G."/>
            <person name="Van Belleghem S.M."/>
            <person name="Kostlbacher S."/>
            <person name="Vangestel C."/>
        </authorList>
    </citation>
    <scope>NUCLEOTIDE SEQUENCE [LARGE SCALE GENOMIC DNA]</scope>
    <source>
        <strain evidence="3">W744_W776</strain>
    </source>
</reference>
<dbReference type="Proteomes" id="UP000827092">
    <property type="component" value="Unassembled WGS sequence"/>
</dbReference>
<dbReference type="Pfam" id="PF10545">
    <property type="entry name" value="MADF_DNA_bdg"/>
    <property type="match status" value="1"/>
</dbReference>
<dbReference type="PANTHER" id="PTHR21505">
    <property type="entry name" value="MADF DOMAIN-CONTAINING PROTEIN-RELATED"/>
    <property type="match status" value="1"/>
</dbReference>
<evidence type="ECO:0000313" key="3">
    <source>
        <dbReference type="EMBL" id="KAG8192202.1"/>
    </source>
</evidence>
<feature type="domain" description="MADF" evidence="2">
    <location>
        <begin position="8"/>
        <end position="104"/>
    </location>
</feature>
<gene>
    <name evidence="3" type="ORF">JTE90_009963</name>
</gene>
<evidence type="ECO:0000259" key="2">
    <source>
        <dbReference type="PROSITE" id="PS51029"/>
    </source>
</evidence>
<name>A0AAV6V6S2_9ARAC</name>
<proteinExistence type="predicted"/>
<organism evidence="3 4">
    <name type="scientific">Oedothorax gibbosus</name>
    <dbReference type="NCBI Taxonomy" id="931172"/>
    <lineage>
        <taxon>Eukaryota</taxon>
        <taxon>Metazoa</taxon>
        <taxon>Ecdysozoa</taxon>
        <taxon>Arthropoda</taxon>
        <taxon>Chelicerata</taxon>
        <taxon>Arachnida</taxon>
        <taxon>Araneae</taxon>
        <taxon>Araneomorphae</taxon>
        <taxon>Entelegynae</taxon>
        <taxon>Araneoidea</taxon>
        <taxon>Linyphiidae</taxon>
        <taxon>Erigoninae</taxon>
        <taxon>Oedothorax</taxon>
    </lineage>
</organism>